<dbReference type="Proteomes" id="UP000292568">
    <property type="component" value="Unassembled WGS sequence"/>
</dbReference>
<evidence type="ECO:0008006" key="3">
    <source>
        <dbReference type="Google" id="ProtNLM"/>
    </source>
</evidence>
<protein>
    <recommendedName>
        <fullName evidence="3">DUF3987 domain-containing protein</fullName>
    </recommendedName>
</protein>
<evidence type="ECO:0000313" key="2">
    <source>
        <dbReference type="Proteomes" id="UP000292568"/>
    </source>
</evidence>
<name>A0A4Q5A2P7_9BIFI</name>
<gene>
    <name evidence="1" type="ORF">PG2093B_0095</name>
</gene>
<accession>A0A4Q5A2P7</accession>
<organism evidence="1 2">
    <name type="scientific">Bifidobacterium pseudolongum subsp. globosum</name>
    <dbReference type="NCBI Taxonomy" id="1690"/>
    <lineage>
        <taxon>Bacteria</taxon>
        <taxon>Bacillati</taxon>
        <taxon>Actinomycetota</taxon>
        <taxon>Actinomycetes</taxon>
        <taxon>Bifidobacteriales</taxon>
        <taxon>Bifidobacteriaceae</taxon>
        <taxon>Bifidobacterium</taxon>
    </lineage>
</organism>
<dbReference type="RefSeq" id="WP_129896666.1">
    <property type="nucleotide sequence ID" value="NZ_RYUH01000003.1"/>
</dbReference>
<comment type="caution">
    <text evidence="1">The sequence shown here is derived from an EMBL/GenBank/DDBJ whole genome shotgun (WGS) entry which is preliminary data.</text>
</comment>
<reference evidence="1 2" key="1">
    <citation type="submission" date="2018-12" db="EMBL/GenBank/DDBJ databases">
        <title>Unveiling genomic diversity among members of the Bifidobacterium pseudolongum species, a widely distributed gut commensal of the animal kingdom.</title>
        <authorList>
            <person name="Lugli G.A."/>
            <person name="Duranti S."/>
            <person name="Albert K."/>
            <person name="Mancabelli L."/>
            <person name="Napoli S."/>
            <person name="Viappiani A."/>
            <person name="Anzalone R."/>
            <person name="Longhi G."/>
            <person name="Milani C."/>
            <person name="Turroni F."/>
            <person name="Alessandri G."/>
            <person name="Sela D.A."/>
            <person name="Van Sinderen D."/>
            <person name="Ventura M."/>
        </authorList>
    </citation>
    <scope>NUCLEOTIDE SEQUENCE [LARGE SCALE GENOMIC DNA]</scope>
    <source>
        <strain evidence="1 2">2093B</strain>
    </source>
</reference>
<proteinExistence type="predicted"/>
<evidence type="ECO:0000313" key="1">
    <source>
        <dbReference type="EMBL" id="RYQ12519.1"/>
    </source>
</evidence>
<dbReference type="EMBL" id="RYUH01000003">
    <property type="protein sequence ID" value="RYQ12519.1"/>
    <property type="molecule type" value="Genomic_DNA"/>
</dbReference>
<dbReference type="AlphaFoldDB" id="A0A4Q5A2P7"/>
<sequence>MAVTINGTKSTLDVDAYMDELDELAGQARREALLHLPDDFYDARPWTRHIAQKAAHMGMSREALFAAMLAVISSRIPANVKADLTGRDVLMPLNVFVNLSGCSGGGKSRAIGTACRLLPDMTGKVKEFNPASGEAFPAAFVTRAKEDGEWATKQKTDRALMVCTECSELNQVCSRPGNTIITQIIKAYSGETLGLNTKNEEINLTVGAGQYRLAGVLGVQPANATMFTAGIETGLTGRFLYFYTTDESMADRLDEDMPAPVEPWPDVQLPDGQFPKKIVFPPQARRYVLRLQRKGTAGLVDDVDGHRGENVGRVAALYAIMDGRTAVNMDDWALALCVMDTSDRVRAWLLDKCHSEQVRVEADKVDTREKAKDSVAERRDDRIRNRVLNALDKHGEQIRLDGRIYQGLTRADLQRRLARDARRATPTIENLKKEERIIECLLKGSSAVVYLDNIYDDYPHQLIDAERM</sequence>